<feature type="signal peptide" evidence="3">
    <location>
        <begin position="1"/>
        <end position="22"/>
    </location>
</feature>
<keyword evidence="1" id="KW-1015">Disulfide bond</keyword>
<dbReference type="Gene3D" id="3.10.320.10">
    <property type="entry name" value="Class II Histocompatibility Antigen, M Beta Chain, Chain B, domain 1"/>
    <property type="match status" value="1"/>
</dbReference>
<dbReference type="GO" id="GO:0042613">
    <property type="term" value="C:MHC class II protein complex"/>
    <property type="evidence" value="ECO:0007669"/>
    <property type="project" value="InterPro"/>
</dbReference>
<feature type="chain" id="PRO_5002432269" description="MHC class II alpha chain N-terminal domain-containing protein" evidence="3">
    <location>
        <begin position="23"/>
        <end position="89"/>
    </location>
</feature>
<evidence type="ECO:0000256" key="1">
    <source>
        <dbReference type="ARBA" id="ARBA00023157"/>
    </source>
</evidence>
<sequence length="89" mass="9808">MNHSMFTAVLLGAICVLLKAQAHININVVACQTNDTAPEDEEQQDGDEMFYADFKNGKVVITLPDFAEKFEAPGWFAQAQAHHGICINN</sequence>
<accession>A0A0E9SLN4</accession>
<dbReference type="GO" id="GO:0019882">
    <property type="term" value="P:antigen processing and presentation"/>
    <property type="evidence" value="ECO:0007669"/>
    <property type="project" value="InterPro"/>
</dbReference>
<reference evidence="5" key="1">
    <citation type="submission" date="2014-11" db="EMBL/GenBank/DDBJ databases">
        <authorList>
            <person name="Amaro Gonzalez C."/>
        </authorList>
    </citation>
    <scope>NUCLEOTIDE SEQUENCE</scope>
</reference>
<proteinExistence type="predicted"/>
<keyword evidence="3" id="KW-0732">Signal</keyword>
<dbReference type="InterPro" id="IPR001003">
    <property type="entry name" value="MHC_II_a_N"/>
</dbReference>
<evidence type="ECO:0000259" key="4">
    <source>
        <dbReference type="Pfam" id="PF00993"/>
    </source>
</evidence>
<evidence type="ECO:0000313" key="5">
    <source>
        <dbReference type="EMBL" id="JAH42152.1"/>
    </source>
</evidence>
<dbReference type="SUPFAM" id="SSF54452">
    <property type="entry name" value="MHC antigen-recognition domain"/>
    <property type="match status" value="1"/>
</dbReference>
<evidence type="ECO:0000256" key="3">
    <source>
        <dbReference type="SAM" id="SignalP"/>
    </source>
</evidence>
<organism evidence="5">
    <name type="scientific">Anguilla anguilla</name>
    <name type="common">European freshwater eel</name>
    <name type="synonym">Muraena anguilla</name>
    <dbReference type="NCBI Taxonomy" id="7936"/>
    <lineage>
        <taxon>Eukaryota</taxon>
        <taxon>Metazoa</taxon>
        <taxon>Chordata</taxon>
        <taxon>Craniata</taxon>
        <taxon>Vertebrata</taxon>
        <taxon>Euteleostomi</taxon>
        <taxon>Actinopterygii</taxon>
        <taxon>Neopterygii</taxon>
        <taxon>Teleostei</taxon>
        <taxon>Anguilliformes</taxon>
        <taxon>Anguillidae</taxon>
        <taxon>Anguilla</taxon>
    </lineage>
</organism>
<dbReference type="InterPro" id="IPR014745">
    <property type="entry name" value="MHC_II_a/b_N"/>
</dbReference>
<reference evidence="5" key="2">
    <citation type="journal article" date="2015" name="Fish Shellfish Immunol.">
        <title>Early steps in the European eel (Anguilla anguilla)-Vibrio vulnificus interaction in the gills: Role of the RtxA13 toxin.</title>
        <authorList>
            <person name="Callol A."/>
            <person name="Pajuelo D."/>
            <person name="Ebbesson L."/>
            <person name="Teles M."/>
            <person name="MacKenzie S."/>
            <person name="Amaro C."/>
        </authorList>
    </citation>
    <scope>NUCLEOTIDE SEQUENCE</scope>
</reference>
<dbReference type="Pfam" id="PF00993">
    <property type="entry name" value="MHC_II_alpha"/>
    <property type="match status" value="1"/>
</dbReference>
<dbReference type="GO" id="GO:0006955">
    <property type="term" value="P:immune response"/>
    <property type="evidence" value="ECO:0007669"/>
    <property type="project" value="InterPro"/>
</dbReference>
<dbReference type="EMBL" id="GBXM01066425">
    <property type="protein sequence ID" value="JAH42152.1"/>
    <property type="molecule type" value="Transcribed_RNA"/>
</dbReference>
<evidence type="ECO:0000256" key="2">
    <source>
        <dbReference type="ARBA" id="ARBA00023180"/>
    </source>
</evidence>
<keyword evidence="2" id="KW-0325">Glycoprotein</keyword>
<dbReference type="InterPro" id="IPR011162">
    <property type="entry name" value="MHC_I/II-like_Ag-recog"/>
</dbReference>
<feature type="domain" description="MHC class II alpha chain N-terminal" evidence="4">
    <location>
        <begin position="23"/>
        <end position="88"/>
    </location>
</feature>
<name>A0A0E9SLN4_ANGAN</name>
<dbReference type="AlphaFoldDB" id="A0A0E9SLN4"/>
<protein>
    <recommendedName>
        <fullName evidence="4">MHC class II alpha chain N-terminal domain-containing protein</fullName>
    </recommendedName>
</protein>